<evidence type="ECO:0000313" key="9">
    <source>
        <dbReference type="Proteomes" id="UP000028761"/>
    </source>
</evidence>
<comment type="similarity">
    <text evidence="2">Belongs to the 6-phosphogluconate dehydrogenase family.</text>
</comment>
<dbReference type="GO" id="GO:0006098">
    <property type="term" value="P:pentose-phosphate shunt"/>
    <property type="evidence" value="ECO:0007669"/>
    <property type="project" value="UniProtKB-UniPathway"/>
</dbReference>
<dbReference type="GO" id="GO:0004616">
    <property type="term" value="F:phosphogluconate dehydrogenase (decarboxylating) activity"/>
    <property type="evidence" value="ECO:0007669"/>
    <property type="project" value="UniProtKB-EC"/>
</dbReference>
<dbReference type="Ensembl" id="ENSPANT00000068998.1">
    <property type="protein sequence ID" value="ENSPANP00000059414.1"/>
    <property type="gene ID" value="ENSPANG00000037055.1"/>
</dbReference>
<evidence type="ECO:0000256" key="6">
    <source>
        <dbReference type="ARBA" id="ARBA00023126"/>
    </source>
</evidence>
<dbReference type="InterPro" id="IPR006114">
    <property type="entry name" value="6PGDH_C"/>
</dbReference>
<evidence type="ECO:0000256" key="5">
    <source>
        <dbReference type="ARBA" id="ARBA00023064"/>
    </source>
</evidence>
<keyword evidence="6" id="KW-0570">Pentose shunt</keyword>
<dbReference type="GeneTree" id="ENSGT00390000009023"/>
<evidence type="ECO:0000259" key="7">
    <source>
        <dbReference type="SMART" id="SM01350"/>
    </source>
</evidence>
<keyword evidence="4" id="KW-0560">Oxidoreductase</keyword>
<dbReference type="GO" id="GO:0019521">
    <property type="term" value="P:D-gluconate metabolic process"/>
    <property type="evidence" value="ECO:0007669"/>
    <property type="project" value="UniProtKB-KW"/>
</dbReference>
<dbReference type="Pfam" id="PF00393">
    <property type="entry name" value="6PGD"/>
    <property type="match status" value="1"/>
</dbReference>
<dbReference type="PRINTS" id="PR00076">
    <property type="entry name" value="6PGDHDRGNASE"/>
</dbReference>
<evidence type="ECO:0000256" key="2">
    <source>
        <dbReference type="ARBA" id="ARBA00008419"/>
    </source>
</evidence>
<reference evidence="8 9" key="1">
    <citation type="submission" date="2012-03" db="EMBL/GenBank/DDBJ databases">
        <title>Whole Genome Assembly of Papio anubis.</title>
        <authorList>
            <person name="Liu Y.L."/>
            <person name="Abraham K.A."/>
            <person name="Akbar H.A."/>
            <person name="Ali S.A."/>
            <person name="Anosike U.A."/>
            <person name="Aqrawi P.A."/>
            <person name="Arias F.A."/>
            <person name="Attaway T.A."/>
            <person name="Awwad R.A."/>
            <person name="Babu C.B."/>
            <person name="Bandaranaike D.B."/>
            <person name="Battles P.B."/>
            <person name="Bell A.B."/>
            <person name="Beltran B.B."/>
            <person name="Berhane-Mersha D.B."/>
            <person name="Bess C.B."/>
            <person name="Bickham C.B."/>
            <person name="Bolden T.B."/>
            <person name="Carter K.C."/>
            <person name="Chau D.C."/>
            <person name="Chavez A.C."/>
            <person name="Clerc-Blankenburg K.C."/>
            <person name="Coyle M.C."/>
            <person name="Dao M.D."/>
            <person name="Davila M.L.D."/>
            <person name="Davy-Carroll L.D."/>
            <person name="Denson S.D."/>
            <person name="Dinh H.D."/>
            <person name="Fernandez S.F."/>
            <person name="Fernando P.F."/>
            <person name="Forbes L.F."/>
            <person name="Francis C.F."/>
            <person name="Francisco L.F."/>
            <person name="Fu Q.F."/>
            <person name="Garcia-Iii R.G."/>
            <person name="Garrett T.G."/>
            <person name="Gross S.G."/>
            <person name="Gubbala S.G."/>
            <person name="Hirani K.H."/>
            <person name="Hogues M.H."/>
            <person name="Hollins B.H."/>
            <person name="Jackson L.J."/>
            <person name="Javaid M.J."/>
            <person name="Jhangiani S.J."/>
            <person name="Johnson A.J."/>
            <person name="Johnson B.J."/>
            <person name="Jones J.J."/>
            <person name="Joshi V.J."/>
            <person name="Kalu J.K."/>
            <person name="Khan N.K."/>
            <person name="Korchina V.K."/>
            <person name="Kovar C.K."/>
            <person name="Lago L.L."/>
            <person name="Lara F.L."/>
            <person name="Le T.-K.L."/>
            <person name="Lee S.L."/>
            <person name="Legall-Iii F.L."/>
            <person name="Lemon S.L."/>
            <person name="Liu J.L."/>
            <person name="Liu Y.-S.L."/>
            <person name="Liyanage D.L."/>
            <person name="Lopez J.L."/>
            <person name="Lorensuhewa L.L."/>
            <person name="Mata R.M."/>
            <person name="Mathew T.M."/>
            <person name="Mercado C.M."/>
            <person name="Mercado I.M."/>
            <person name="Morales K.M."/>
            <person name="Morgan M.M."/>
            <person name="Munidasa M.M."/>
            <person name="Ngo D.N."/>
            <person name="Nguyen L.N."/>
            <person name="Nguyen T.N."/>
            <person name="Nguyen N.N."/>
            <person name="Obregon M.O."/>
            <person name="Okwuonu G.O."/>
            <person name="Ongeri F.O."/>
            <person name="Onwere C.O."/>
            <person name="Osifeso I.O."/>
            <person name="Parra A.P."/>
            <person name="Patil S.P."/>
            <person name="Perez A.P."/>
            <person name="Perez Y.P."/>
            <person name="Pham C.P."/>
            <person name="Pu L.-L.P."/>
            <person name="Puazo M.P."/>
            <person name="Quiroz J.Q."/>
            <person name="Rouhana J.R."/>
            <person name="Ruiz M.R."/>
            <person name="Ruiz S.-J.R."/>
            <person name="Saada N.S."/>
            <person name="Santibanez J.S."/>
            <person name="Scheel M.S."/>
            <person name="Schneider B.S."/>
            <person name="Simmons D.S."/>
            <person name="Sisson I.S."/>
            <person name="Tang L.-Y.T."/>
            <person name="Thornton R.T."/>
            <person name="Tisius J.T."/>
            <person name="Toledanes G.T."/>
            <person name="Trejos Z.T."/>
            <person name="Usmani K.U."/>
            <person name="Varghese R.V."/>
            <person name="Vattathil S.V."/>
            <person name="Vee V.V."/>
            <person name="Walker D.W."/>
            <person name="Weissenberger G.W."/>
            <person name="White C.W."/>
            <person name="Williams A.W."/>
            <person name="Woodworth J.W."/>
            <person name="Wright R.W."/>
            <person name="Zhu Y.Z."/>
            <person name="Han Y.H."/>
            <person name="Newsham I.N."/>
            <person name="Nazareth L.N."/>
            <person name="Worley K.W."/>
            <person name="Muzny D.M."/>
            <person name="Rogers J.R."/>
            <person name="Gibbs R.G."/>
        </authorList>
    </citation>
    <scope>NUCLEOTIDE SEQUENCE [LARGE SCALE GENOMIC DNA]</scope>
</reference>
<comment type="pathway">
    <text evidence="1">Carbohydrate degradation; pentose phosphate pathway; D-ribulose 5-phosphate from D-glucose 6-phosphate (oxidative stage): step 3/3.</text>
</comment>
<dbReference type="UniPathway" id="UPA00115">
    <property type="reaction ID" value="UER00410"/>
</dbReference>
<dbReference type="PANTHER" id="PTHR11811">
    <property type="entry name" value="6-PHOSPHOGLUCONATE DEHYDROGENASE"/>
    <property type="match status" value="1"/>
</dbReference>
<accession>A0A8I5R2F6</accession>
<dbReference type="InterPro" id="IPR006183">
    <property type="entry name" value="Pgluconate_DH"/>
</dbReference>
<dbReference type="SMART" id="SM01350">
    <property type="entry name" value="6PGD"/>
    <property type="match status" value="1"/>
</dbReference>
<dbReference type="Proteomes" id="UP000028761">
    <property type="component" value="Chromosome 19"/>
</dbReference>
<feature type="domain" description="6-phosphogluconate dehydrogenase C-terminal" evidence="7">
    <location>
        <begin position="59"/>
        <end position="250"/>
    </location>
</feature>
<organism evidence="8 9">
    <name type="scientific">Papio anubis</name>
    <name type="common">Olive baboon</name>
    <dbReference type="NCBI Taxonomy" id="9555"/>
    <lineage>
        <taxon>Eukaryota</taxon>
        <taxon>Metazoa</taxon>
        <taxon>Chordata</taxon>
        <taxon>Craniata</taxon>
        <taxon>Vertebrata</taxon>
        <taxon>Euteleostomi</taxon>
        <taxon>Mammalia</taxon>
        <taxon>Eutheria</taxon>
        <taxon>Euarchontoglires</taxon>
        <taxon>Primates</taxon>
        <taxon>Haplorrhini</taxon>
        <taxon>Catarrhini</taxon>
        <taxon>Cercopithecidae</taxon>
        <taxon>Cercopithecinae</taxon>
        <taxon>Papio</taxon>
    </lineage>
</organism>
<name>A0A8I5R2F6_PAPAN</name>
<dbReference type="SUPFAM" id="SSF48179">
    <property type="entry name" value="6-phosphogluconate dehydrogenase C-terminal domain-like"/>
    <property type="match status" value="1"/>
</dbReference>
<proteinExistence type="inferred from homology"/>
<dbReference type="EC" id="1.1.1.44" evidence="3"/>
<evidence type="ECO:0000256" key="1">
    <source>
        <dbReference type="ARBA" id="ARBA00004874"/>
    </source>
</evidence>
<evidence type="ECO:0000313" key="8">
    <source>
        <dbReference type="Ensembl" id="ENSPANP00000059414.1"/>
    </source>
</evidence>
<dbReference type="AlphaFoldDB" id="A0A8I5R2F6"/>
<keyword evidence="9" id="KW-1185">Reference proteome</keyword>
<evidence type="ECO:0000256" key="3">
    <source>
        <dbReference type="ARBA" id="ARBA00013011"/>
    </source>
</evidence>
<reference evidence="8" key="3">
    <citation type="submission" date="2025-09" db="UniProtKB">
        <authorList>
            <consortium name="Ensembl"/>
        </authorList>
    </citation>
    <scope>IDENTIFICATION</scope>
</reference>
<dbReference type="InterPro" id="IPR008927">
    <property type="entry name" value="6-PGluconate_DH-like_C_sf"/>
</dbReference>
<reference evidence="8" key="2">
    <citation type="submission" date="2025-08" db="UniProtKB">
        <authorList>
            <consortium name="Ensembl"/>
        </authorList>
    </citation>
    <scope>IDENTIFICATION</scope>
</reference>
<sequence length="251" mass="27630">MISSKNWYHCWTLVTSSLMEEILNIGTPQPHIKTICQGIAAKVGTGEPCCDWVGDEAAGHFVKMVHNGIEYGDVLLICEAYHLMKDVLGMAQDTMAQVFEDWNKTELDSFLIEITANILKFQDADGKRLLPKIRDSAGQKGMGKWTTISALEYGVPVTLTGEAVFARCLSPLKNEIIQASKKLKGPQKFQFDGDKKSFLEDIWKVPLHFQDHLLCSSLYAAKAAPPTLAGPSIMVASPRCGEGATTSKMYS</sequence>
<dbReference type="Gene3D" id="1.10.1040.10">
    <property type="entry name" value="N-(1-d-carboxylethyl)-l-norvaline Dehydrogenase, domain 2"/>
    <property type="match status" value="1"/>
</dbReference>
<dbReference type="InterPro" id="IPR013328">
    <property type="entry name" value="6PGD_dom2"/>
</dbReference>
<protein>
    <recommendedName>
        <fullName evidence="3">phosphogluconate dehydrogenase (NADP(+)-dependent, decarboxylating)</fullName>
        <ecNumber evidence="3">1.1.1.44</ecNumber>
    </recommendedName>
</protein>
<keyword evidence="5" id="KW-0311">Gluconate utilization</keyword>
<evidence type="ECO:0000256" key="4">
    <source>
        <dbReference type="ARBA" id="ARBA00023002"/>
    </source>
</evidence>